<comment type="caution">
    <text evidence="1">The sequence shown here is derived from an EMBL/GenBank/DDBJ whole genome shotgun (WGS) entry which is preliminary data.</text>
</comment>
<name>A0ABT7S0W4_9LACO</name>
<dbReference type="RefSeq" id="WP_242029774.1">
    <property type="nucleotide sequence ID" value="NZ_BMBR01000017.1"/>
</dbReference>
<evidence type="ECO:0000313" key="2">
    <source>
        <dbReference type="Proteomes" id="UP001242903"/>
    </source>
</evidence>
<dbReference type="Proteomes" id="UP001242903">
    <property type="component" value="Unassembled WGS sequence"/>
</dbReference>
<organism evidence="1 2">
    <name type="scientific">Leuconostoc falkenbergense</name>
    <dbReference type="NCBI Taxonomy" id="2766470"/>
    <lineage>
        <taxon>Bacteria</taxon>
        <taxon>Bacillati</taxon>
        <taxon>Bacillota</taxon>
        <taxon>Bacilli</taxon>
        <taxon>Lactobacillales</taxon>
        <taxon>Lactobacillaceae</taxon>
        <taxon>Leuconostoc</taxon>
    </lineage>
</organism>
<dbReference type="InterPro" id="IPR020208">
    <property type="entry name" value="DUF2712"/>
</dbReference>
<dbReference type="EMBL" id="JAUCAQ010000022">
    <property type="protein sequence ID" value="MDM7647201.1"/>
    <property type="molecule type" value="Genomic_DNA"/>
</dbReference>
<keyword evidence="2" id="KW-1185">Reference proteome</keyword>
<proteinExistence type="predicted"/>
<reference evidence="1 2" key="1">
    <citation type="submission" date="2023-06" db="EMBL/GenBank/DDBJ databases">
        <title>Draft Genome Sequences of lactic acid bacteria strains isolated from fermented milk products.</title>
        <authorList>
            <person name="Elcheninov A.G."/>
            <person name="Klyukina A."/>
            <person name="Zayulina K.S."/>
            <person name="Gavirova L.A."/>
            <person name="Shcherbakova P.A."/>
            <person name="Shestakov A.I."/>
            <person name="Kublanov I.V."/>
            <person name="Kochetkova T.V."/>
        </authorList>
    </citation>
    <scope>NUCLEOTIDE SEQUENCE [LARGE SCALE GENOMIC DNA]</scope>
    <source>
        <strain evidence="1 2">TOM.81</strain>
    </source>
</reference>
<sequence length="142" mass="15982">MNFKKILIAFAIAWTVTGSLVVPVIASDDLYGFQMKLGMYQEEASTGYHYRQTASNANPWKVGVYTSAEGNGSYYRAYLMGQKNRAAASPFATVYTGPRYPYVYTTAKANANKTNVRLVMFNPEWTNKIAPYITGAWDEETW</sequence>
<accession>A0ABT7S0W4</accession>
<dbReference type="GeneID" id="97230338"/>
<evidence type="ECO:0000313" key="1">
    <source>
        <dbReference type="EMBL" id="MDM7647201.1"/>
    </source>
</evidence>
<dbReference type="Pfam" id="PF10916">
    <property type="entry name" value="DUF2712"/>
    <property type="match status" value="1"/>
</dbReference>
<gene>
    <name evidence="1" type="ORF">QUE93_09260</name>
</gene>
<protein>
    <submittedName>
        <fullName evidence="1">DUF2712 domain-containing protein</fullName>
    </submittedName>
</protein>